<protein>
    <submittedName>
        <fullName evidence="2">Fibritin</fullName>
    </submittedName>
</protein>
<dbReference type="KEGG" id="vg:77934799"/>
<dbReference type="Gene3D" id="2.60.40.10">
    <property type="entry name" value="Immunoglobulins"/>
    <property type="match status" value="1"/>
</dbReference>
<dbReference type="SMART" id="SM00409">
    <property type="entry name" value="IG"/>
    <property type="match status" value="1"/>
</dbReference>
<sequence length="150" mass="15578">MATNGVYVKPKPIGSGVVTTDDVIAQGYDFLYLKMGGMLKVQEATHEGDLTVKGDTKYAPPVPLSFSTDLAATKSVATGAALTMTVAAANGFGDYTYQWYKDGAQLSGRTGASFSKSSAEAGDAGEYYVVAKDKMGDSVTSKTCTVTVTA</sequence>
<feature type="domain" description="Ig-like" evidence="1">
    <location>
        <begin position="60"/>
        <end position="147"/>
    </location>
</feature>
<accession>A0AAE8BED2</accession>
<reference evidence="2" key="1">
    <citation type="journal article" date="2021" name="Viruses">
        <title>Novel Viruses That Lyse Plant and Human Strains of Kosakonia cowanii.</title>
        <authorList>
            <person name="Petrzik K."/>
            <person name="Brazdova S."/>
            <person name="Krawczyk K."/>
        </authorList>
    </citation>
    <scope>NUCLEOTIDE SEQUENCE</scope>
</reference>
<dbReference type="EMBL" id="MZ348421">
    <property type="protein sequence ID" value="QYN79850.1"/>
    <property type="molecule type" value="Genomic_DNA"/>
</dbReference>
<dbReference type="GeneID" id="77934799"/>
<dbReference type="Proteomes" id="UP000828444">
    <property type="component" value="Segment"/>
</dbReference>
<dbReference type="InterPro" id="IPR013783">
    <property type="entry name" value="Ig-like_fold"/>
</dbReference>
<dbReference type="InterPro" id="IPR036179">
    <property type="entry name" value="Ig-like_dom_sf"/>
</dbReference>
<evidence type="ECO:0000259" key="1">
    <source>
        <dbReference type="PROSITE" id="PS50835"/>
    </source>
</evidence>
<dbReference type="RefSeq" id="YP_010658837.1">
    <property type="nucleotide sequence ID" value="NC_070861.1"/>
</dbReference>
<keyword evidence="3" id="KW-1185">Reference proteome</keyword>
<evidence type="ECO:0000313" key="2">
    <source>
        <dbReference type="EMBL" id="QYN79850.1"/>
    </source>
</evidence>
<dbReference type="InterPro" id="IPR003599">
    <property type="entry name" value="Ig_sub"/>
</dbReference>
<evidence type="ECO:0000313" key="3">
    <source>
        <dbReference type="Proteomes" id="UP000828444"/>
    </source>
</evidence>
<name>A0AAE8BED2_9CAUD</name>
<dbReference type="SUPFAM" id="SSF48726">
    <property type="entry name" value="Immunoglobulin"/>
    <property type="match status" value="1"/>
</dbReference>
<proteinExistence type="predicted"/>
<organism evidence="2 3">
    <name type="scientific">Kosakonia phage Kc283</name>
    <dbReference type="NCBI Taxonomy" id="2863195"/>
    <lineage>
        <taxon>Viruses</taxon>
        <taxon>Duplodnaviria</taxon>
        <taxon>Heunggongvirae</taxon>
        <taxon>Uroviricota</taxon>
        <taxon>Caudoviricetes</taxon>
        <taxon>Schitoviridae</taxon>
        <taxon>Cbunavirus</taxon>
        <taxon>Cbunavirus Kc283</taxon>
    </lineage>
</organism>
<dbReference type="InterPro" id="IPR007110">
    <property type="entry name" value="Ig-like_dom"/>
</dbReference>
<dbReference type="PROSITE" id="PS50835">
    <property type="entry name" value="IG_LIKE"/>
    <property type="match status" value="1"/>
</dbReference>